<dbReference type="Proteomes" id="UP000632339">
    <property type="component" value="Unassembled WGS sequence"/>
</dbReference>
<keyword evidence="3" id="KW-1185">Reference proteome</keyword>
<evidence type="ECO:0000313" key="2">
    <source>
        <dbReference type="EMBL" id="GGM86920.1"/>
    </source>
</evidence>
<protein>
    <submittedName>
        <fullName evidence="2">Uncharacterized protein</fullName>
    </submittedName>
</protein>
<dbReference type="EMBL" id="BMLI01000001">
    <property type="protein sequence ID" value="GGM86920.1"/>
    <property type="molecule type" value="Genomic_DNA"/>
</dbReference>
<name>A0ABQ2HSH6_9BACT</name>
<accession>A0ABQ2HSH6</accession>
<sequence length="94" mass="10526">MALYLTGLLIDCAAVLAVGGYFLYYIIRKKELEDPSLHFWIVIVSISAAIIASLYFICINDLTTASILAWVMAIPVMITALFILLIALFRPDWN</sequence>
<keyword evidence="1" id="KW-0812">Transmembrane</keyword>
<evidence type="ECO:0000313" key="3">
    <source>
        <dbReference type="Proteomes" id="UP000632339"/>
    </source>
</evidence>
<reference evidence="3" key="1">
    <citation type="journal article" date="2019" name="Int. J. Syst. Evol. Microbiol.">
        <title>The Global Catalogue of Microorganisms (GCM) 10K type strain sequencing project: providing services to taxonomists for standard genome sequencing and annotation.</title>
        <authorList>
            <consortium name="The Broad Institute Genomics Platform"/>
            <consortium name="The Broad Institute Genome Sequencing Center for Infectious Disease"/>
            <person name="Wu L."/>
            <person name="Ma J."/>
        </authorList>
    </citation>
    <scope>NUCLEOTIDE SEQUENCE [LARGE SCALE GENOMIC DNA]</scope>
    <source>
        <strain evidence="3">CGMCC 1.6375</strain>
    </source>
</reference>
<keyword evidence="1" id="KW-1133">Transmembrane helix</keyword>
<organism evidence="2 3">
    <name type="scientific">Dyadobacter beijingensis</name>
    <dbReference type="NCBI Taxonomy" id="365489"/>
    <lineage>
        <taxon>Bacteria</taxon>
        <taxon>Pseudomonadati</taxon>
        <taxon>Bacteroidota</taxon>
        <taxon>Cytophagia</taxon>
        <taxon>Cytophagales</taxon>
        <taxon>Spirosomataceae</taxon>
        <taxon>Dyadobacter</taxon>
    </lineage>
</organism>
<gene>
    <name evidence="2" type="ORF">GCM10010967_19150</name>
</gene>
<keyword evidence="1" id="KW-0472">Membrane</keyword>
<feature type="transmembrane region" description="Helical" evidence="1">
    <location>
        <begin position="69"/>
        <end position="89"/>
    </location>
</feature>
<dbReference type="RefSeq" id="WP_019944143.1">
    <property type="nucleotide sequence ID" value="NZ_BMLI01000001.1"/>
</dbReference>
<feature type="transmembrane region" description="Helical" evidence="1">
    <location>
        <begin position="39"/>
        <end position="57"/>
    </location>
</feature>
<comment type="caution">
    <text evidence="2">The sequence shown here is derived from an EMBL/GenBank/DDBJ whole genome shotgun (WGS) entry which is preliminary data.</text>
</comment>
<evidence type="ECO:0000256" key="1">
    <source>
        <dbReference type="SAM" id="Phobius"/>
    </source>
</evidence>
<proteinExistence type="predicted"/>
<feature type="transmembrane region" description="Helical" evidence="1">
    <location>
        <begin position="6"/>
        <end position="27"/>
    </location>
</feature>